<keyword evidence="2" id="KW-1133">Transmembrane helix</keyword>
<proteinExistence type="predicted"/>
<keyword evidence="4" id="KW-1185">Reference proteome</keyword>
<dbReference type="Proteomes" id="UP001252875">
    <property type="component" value="Unassembled WGS sequence"/>
</dbReference>
<dbReference type="EMBL" id="JARPYI010000012">
    <property type="protein sequence ID" value="MDT2601590.1"/>
    <property type="molecule type" value="Genomic_DNA"/>
</dbReference>
<comment type="caution">
    <text evidence="3">The sequence shown here is derived from an EMBL/GenBank/DDBJ whole genome shotgun (WGS) entry which is preliminary data.</text>
</comment>
<evidence type="ECO:0000313" key="4">
    <source>
        <dbReference type="Proteomes" id="UP001252875"/>
    </source>
</evidence>
<evidence type="ECO:0000256" key="1">
    <source>
        <dbReference type="SAM" id="MobiDB-lite"/>
    </source>
</evidence>
<feature type="compositionally biased region" description="Polar residues" evidence="1">
    <location>
        <begin position="37"/>
        <end position="71"/>
    </location>
</feature>
<accession>A0ABU3F393</accession>
<feature type="region of interest" description="Disordered" evidence="1">
    <location>
        <begin position="27"/>
        <end position="78"/>
    </location>
</feature>
<keyword evidence="2" id="KW-0812">Transmembrane</keyword>
<evidence type="ECO:0000256" key="2">
    <source>
        <dbReference type="SAM" id="Phobius"/>
    </source>
</evidence>
<protein>
    <recommendedName>
        <fullName evidence="5">LPXTG cell wall anchor domain-containing protein</fullName>
    </recommendedName>
</protein>
<evidence type="ECO:0008006" key="5">
    <source>
        <dbReference type="Google" id="ProtNLM"/>
    </source>
</evidence>
<evidence type="ECO:0000313" key="3">
    <source>
        <dbReference type="EMBL" id="MDT2601590.1"/>
    </source>
</evidence>
<name>A0ABU3F393_9ENTE</name>
<keyword evidence="2" id="KW-0472">Membrane</keyword>
<feature type="transmembrane region" description="Helical" evidence="2">
    <location>
        <begin position="87"/>
        <end position="105"/>
    </location>
</feature>
<organism evidence="3 4">
    <name type="scientific">Enterococcus hulanensis</name>
    <dbReference type="NCBI Taxonomy" id="2559929"/>
    <lineage>
        <taxon>Bacteria</taxon>
        <taxon>Bacillati</taxon>
        <taxon>Bacillota</taxon>
        <taxon>Bacilli</taxon>
        <taxon>Lactobacillales</taxon>
        <taxon>Enterococcaceae</taxon>
        <taxon>Enterococcus</taxon>
    </lineage>
</organism>
<gene>
    <name evidence="3" type="ORF">P7D85_17565</name>
</gene>
<sequence>MVFVFSNGAVHAAEHDYRSHGVTSFYGSYEEPKEEPQSSAPENTYPDNSSTEGNKNQGSSNQSRTSPNYSASGREIIPNAGDQDFTTIQAVGSLLLFTLVLFLGIQKKERILK</sequence>
<dbReference type="RefSeq" id="WP_206921344.1">
    <property type="nucleotide sequence ID" value="NZ_JAFLVV010000068.1"/>
</dbReference>
<reference evidence="3 4" key="1">
    <citation type="submission" date="2023-03" db="EMBL/GenBank/DDBJ databases">
        <authorList>
            <person name="Shen W."/>
            <person name="Cai J."/>
        </authorList>
    </citation>
    <scope>NUCLEOTIDE SEQUENCE [LARGE SCALE GENOMIC DNA]</scope>
    <source>
        <strain evidence="3 4">D6-4</strain>
    </source>
</reference>